<comment type="caution">
    <text evidence="1">The sequence shown here is derived from an EMBL/GenBank/DDBJ whole genome shotgun (WGS) entry which is preliminary data.</text>
</comment>
<reference evidence="1" key="1">
    <citation type="submission" date="2020-11" db="EMBL/GenBank/DDBJ databases">
        <authorList>
            <person name="Whitehead M."/>
        </authorList>
    </citation>
    <scope>NUCLEOTIDE SEQUENCE</scope>
    <source>
        <strain evidence="1">EGII</strain>
    </source>
</reference>
<dbReference type="Proteomes" id="UP000606786">
    <property type="component" value="Unassembled WGS sequence"/>
</dbReference>
<dbReference type="AlphaFoldDB" id="A0A811UHX8"/>
<sequence length="104" mass="11856">MCCSHLTIGREIYLAPVPFREVIDHSKNIVKTSTTPSCRYTVAAQGIKRRLLDIVAIWSSMFKMLNSLLPCRELCLELIEESRNLSVMDLVKLLEPIHEATLKI</sequence>
<gene>
    <name evidence="1" type="ORF">CCAP1982_LOCUS6204</name>
</gene>
<organism evidence="1 2">
    <name type="scientific">Ceratitis capitata</name>
    <name type="common">Mediterranean fruit fly</name>
    <name type="synonym">Tephritis capitata</name>
    <dbReference type="NCBI Taxonomy" id="7213"/>
    <lineage>
        <taxon>Eukaryota</taxon>
        <taxon>Metazoa</taxon>
        <taxon>Ecdysozoa</taxon>
        <taxon>Arthropoda</taxon>
        <taxon>Hexapoda</taxon>
        <taxon>Insecta</taxon>
        <taxon>Pterygota</taxon>
        <taxon>Neoptera</taxon>
        <taxon>Endopterygota</taxon>
        <taxon>Diptera</taxon>
        <taxon>Brachycera</taxon>
        <taxon>Muscomorpha</taxon>
        <taxon>Tephritoidea</taxon>
        <taxon>Tephritidae</taxon>
        <taxon>Ceratitis</taxon>
        <taxon>Ceratitis</taxon>
    </lineage>
</organism>
<name>A0A811UHX8_CERCA</name>
<evidence type="ECO:0000313" key="2">
    <source>
        <dbReference type="Proteomes" id="UP000606786"/>
    </source>
</evidence>
<evidence type="ECO:0000313" key="1">
    <source>
        <dbReference type="EMBL" id="CAD6997566.1"/>
    </source>
</evidence>
<dbReference type="EMBL" id="CAJHJT010000012">
    <property type="protein sequence ID" value="CAD6997566.1"/>
    <property type="molecule type" value="Genomic_DNA"/>
</dbReference>
<protein>
    <submittedName>
        <fullName evidence="1">(Mediterranean fruit fly) hypothetical protein</fullName>
    </submittedName>
</protein>
<keyword evidence="2" id="KW-1185">Reference proteome</keyword>
<proteinExistence type="predicted"/>
<accession>A0A811UHX8</accession>